<name>D2EFW4_PARA4</name>
<feature type="transmembrane region" description="Helical" evidence="1">
    <location>
        <begin position="204"/>
        <end position="224"/>
    </location>
</feature>
<keyword evidence="1" id="KW-0812">Transmembrane</keyword>
<protein>
    <submittedName>
        <fullName evidence="2">Putative ABC transporter, permease protein</fullName>
    </submittedName>
</protein>
<dbReference type="PANTHER" id="PTHR43471">
    <property type="entry name" value="ABC TRANSPORTER PERMEASE"/>
    <property type="match status" value="1"/>
</dbReference>
<feature type="transmembrane region" description="Helical" evidence="1">
    <location>
        <begin position="82"/>
        <end position="104"/>
    </location>
</feature>
<organism evidence="2 3">
    <name type="scientific">Candidatus Parvarchaeum acidiphilum ARMAN-4</name>
    <dbReference type="NCBI Taxonomy" id="662760"/>
    <lineage>
        <taxon>Archaea</taxon>
        <taxon>Candidatus Parvarchaeota</taxon>
        <taxon>Candidatus Parvarchaeum</taxon>
    </lineage>
</organism>
<sequence>MKLNKVYQVTWKDVKETFSSILIFGPMFGIPLAFAVILPVLSLYIAVHEAPSIAAAIKIPNISAALPAFKSIAFMDYFSINILGPITMTMPIITSAVIAADSFAGEKERKTAESLLSTPLSKTELLLGKIFASFLPAVIMAVIAFALYGSIVNYLSFQQFHLFILPTLPWLLMLAAVPFLALAPISIVVLISSHVKGVKEAQQLTSLLVLPLLVLPFASLLGLASLSVSFMLYLIFFLAVFDFVLFYVSLAVFHRESLIS</sequence>
<gene>
    <name evidence="2" type="ORF">BJBARM4_0645</name>
</gene>
<proteinExistence type="predicted"/>
<evidence type="ECO:0000256" key="1">
    <source>
        <dbReference type="SAM" id="Phobius"/>
    </source>
</evidence>
<dbReference type="Proteomes" id="UP000009375">
    <property type="component" value="Unassembled WGS sequence"/>
</dbReference>
<feature type="transmembrane region" description="Helical" evidence="1">
    <location>
        <begin position="168"/>
        <end position="192"/>
    </location>
</feature>
<dbReference type="PANTHER" id="PTHR43471:SF3">
    <property type="entry name" value="ABC TRANSPORTER PERMEASE PROTEIN NATB"/>
    <property type="match status" value="1"/>
</dbReference>
<dbReference type="Pfam" id="PF12679">
    <property type="entry name" value="ABC2_membrane_2"/>
    <property type="match status" value="1"/>
</dbReference>
<feature type="transmembrane region" description="Helical" evidence="1">
    <location>
        <begin position="125"/>
        <end position="148"/>
    </location>
</feature>
<evidence type="ECO:0000313" key="2">
    <source>
        <dbReference type="EMBL" id="EEZ92807.1"/>
    </source>
</evidence>
<keyword evidence="1" id="KW-0472">Membrane</keyword>
<dbReference type="GO" id="GO:0005886">
    <property type="term" value="C:plasma membrane"/>
    <property type="evidence" value="ECO:0007669"/>
    <property type="project" value="UniProtKB-SubCell"/>
</dbReference>
<feature type="transmembrane region" description="Helical" evidence="1">
    <location>
        <begin position="230"/>
        <end position="253"/>
    </location>
</feature>
<accession>D2EFW4</accession>
<feature type="transmembrane region" description="Helical" evidence="1">
    <location>
        <begin position="21"/>
        <end position="45"/>
    </location>
</feature>
<dbReference type="GO" id="GO:0140359">
    <property type="term" value="F:ABC-type transporter activity"/>
    <property type="evidence" value="ECO:0007669"/>
    <property type="project" value="InterPro"/>
</dbReference>
<evidence type="ECO:0000313" key="3">
    <source>
        <dbReference type="Proteomes" id="UP000009375"/>
    </source>
</evidence>
<reference evidence="2 3" key="1">
    <citation type="journal article" date="2010" name="Proc. Natl. Acad. Sci. U.S.A.">
        <title>Enigmatic, ultrasmall, uncultivated Archaea.</title>
        <authorList>
            <person name="Baker B.J."/>
            <person name="Comolli L.R."/>
            <person name="Dick G.J."/>
            <person name="Hauser L.J."/>
            <person name="Hyatt D."/>
            <person name="Dill B.D."/>
            <person name="Land M.L."/>
            <person name="Verberkmoes N.C."/>
            <person name="Hettich R.L."/>
            <person name="Banfield J.F."/>
        </authorList>
    </citation>
    <scope>NUCLEOTIDE SEQUENCE [LARGE SCALE GENOMIC DNA]</scope>
</reference>
<dbReference type="EMBL" id="GG730049">
    <property type="protein sequence ID" value="EEZ92807.1"/>
    <property type="molecule type" value="Genomic_DNA"/>
</dbReference>
<dbReference type="AlphaFoldDB" id="D2EFW4"/>
<keyword evidence="1" id="KW-1133">Transmembrane helix</keyword>